<reference evidence="4" key="1">
    <citation type="journal article" date="2017" name="Proc. Natl. Acad. Sci. U.S.A.">
        <title>Simulation of Deepwater Horizon oil plume reveals substrate specialization within a complex community of hydrocarbon-degraders.</title>
        <authorList>
            <person name="Hu P."/>
            <person name="Dubinsky E.A."/>
            <person name="Probst A.J."/>
            <person name="Wang J."/>
            <person name="Sieber C.M.K."/>
            <person name="Tom L.M."/>
            <person name="Gardinali P."/>
            <person name="Banfield J.F."/>
            <person name="Atlas R.M."/>
            <person name="Andersen G.L."/>
        </authorList>
    </citation>
    <scope>NUCLEOTIDE SEQUENCE [LARGE SCALE GENOMIC DNA]</scope>
</reference>
<comment type="caution">
    <text evidence="3">The sequence shown here is derived from an EMBL/GenBank/DDBJ whole genome shotgun (WGS) entry which is preliminary data.</text>
</comment>
<gene>
    <name evidence="3" type="ORF">A9Q84_00865</name>
</gene>
<feature type="signal peptide" evidence="1">
    <location>
        <begin position="1"/>
        <end position="18"/>
    </location>
</feature>
<evidence type="ECO:0000256" key="1">
    <source>
        <dbReference type="SAM" id="SignalP"/>
    </source>
</evidence>
<sequence length="716" mass="80323">MKKLLLLTILLNFSSTSAKGIIATITLLKGSGSVLFPGAQHVVPIKKGMKLLEDTSILTNDKTFVKISFLAGGKTSIGANTKIVLVKGGKKKATFVSLLKGQIRANIPKKSGRVHDNLKHKLIIKTRHASLGVRGTEFLTVHNPENHITSMITFKGEVAFVKVKKNLLSTKVEKRILGLMQVDDFDAILDGKDSEVVREGRYSGVIPTKEIATIPTKISPKQYEILKSNVNLDFDNKSEVVSNGEKDKKGTYKTYVDDPPAEGFYDDETGAYAPRSGGYLDIETSIYVQPDPGSKLDKKNNVYILSDQFGGVDEKTGDYIPPEGLSLTASKGFVIKDMTNAEQLRIASKVFGIDVDGILTPKIKRNLKKSLSQMLFVKKAILNNEIRDELLDLEDSDVDGLENIAREFRRALDSIKEVLEVNTSLALGTSSNVTDQAFGQTFKVSNVSSSFLEFDFEIKHNNYLLSNWVSTPYFGFELTKYFSSHENVKSSSLWVFNIGIENKISHGFGDLNIDLEVKKASKLEKNNMFYESFYNVESVKHQSESSFFYQFIEVSVKEKIKIDKWRSVSFGADFKNYDTFSETLNGKQFNYWAELQGRFLPRYELVGKYLVSDRSSKQSIGKTSKTGFSAQFNIYEIYTRFTFRSEFSNFSLKHKDSVVASSKGVEKESTLKFGLDSELGINFSIGLNQEFIKVKSLLNEANYKESKTMVSLNYTY</sequence>
<evidence type="ECO:0000313" key="4">
    <source>
        <dbReference type="Proteomes" id="UP000196531"/>
    </source>
</evidence>
<protein>
    <recommendedName>
        <fullName evidence="2">FecR protein domain-containing protein</fullName>
    </recommendedName>
</protein>
<dbReference type="EMBL" id="MAAO01000002">
    <property type="protein sequence ID" value="OUR99603.1"/>
    <property type="molecule type" value="Genomic_DNA"/>
</dbReference>
<dbReference type="Pfam" id="PF04773">
    <property type="entry name" value="FecR"/>
    <property type="match status" value="1"/>
</dbReference>
<name>A0A1Y5FBU6_9BACT</name>
<evidence type="ECO:0000313" key="3">
    <source>
        <dbReference type="EMBL" id="OUR99603.1"/>
    </source>
</evidence>
<feature type="chain" id="PRO_5012396050" description="FecR protein domain-containing protein" evidence="1">
    <location>
        <begin position="19"/>
        <end position="716"/>
    </location>
</feature>
<dbReference type="InterPro" id="IPR006860">
    <property type="entry name" value="FecR"/>
</dbReference>
<dbReference type="PANTHER" id="PTHR38731:SF1">
    <property type="entry name" value="FECR PROTEIN DOMAIN-CONTAINING PROTEIN"/>
    <property type="match status" value="1"/>
</dbReference>
<dbReference type="Proteomes" id="UP000196531">
    <property type="component" value="Unassembled WGS sequence"/>
</dbReference>
<evidence type="ECO:0000259" key="2">
    <source>
        <dbReference type="Pfam" id="PF04773"/>
    </source>
</evidence>
<dbReference type="PANTHER" id="PTHR38731">
    <property type="entry name" value="LIPL45-RELATED LIPOPROTEIN-RELATED"/>
    <property type="match status" value="1"/>
</dbReference>
<dbReference type="Gene3D" id="2.60.120.1440">
    <property type="match status" value="1"/>
</dbReference>
<proteinExistence type="predicted"/>
<dbReference type="AlphaFoldDB" id="A0A1Y5FBU6"/>
<organism evidence="3 4">
    <name type="scientific">Halobacteriovorax marinus</name>
    <dbReference type="NCBI Taxonomy" id="97084"/>
    <lineage>
        <taxon>Bacteria</taxon>
        <taxon>Pseudomonadati</taxon>
        <taxon>Bdellovibrionota</taxon>
        <taxon>Bacteriovoracia</taxon>
        <taxon>Bacteriovoracales</taxon>
        <taxon>Halobacteriovoraceae</taxon>
        <taxon>Halobacteriovorax</taxon>
    </lineage>
</organism>
<keyword evidence="1" id="KW-0732">Signal</keyword>
<feature type="domain" description="FecR protein" evidence="2">
    <location>
        <begin position="57"/>
        <end position="158"/>
    </location>
</feature>
<accession>A0A1Y5FBU6</accession>